<accession>A0A7V5LT31</accession>
<dbReference type="SUPFAM" id="SSF46600">
    <property type="entry name" value="C-terminal UvrC-binding domain of UvrB"/>
    <property type="match status" value="1"/>
</dbReference>
<dbReference type="Proteomes" id="UP000886050">
    <property type="component" value="Unassembled WGS sequence"/>
</dbReference>
<proteinExistence type="predicted"/>
<protein>
    <recommendedName>
        <fullName evidence="2">UVR domain-containing protein</fullName>
    </recommendedName>
</protein>
<dbReference type="EMBL" id="DRTX01000051">
    <property type="protein sequence ID" value="HHF52901.1"/>
    <property type="molecule type" value="Genomic_DNA"/>
</dbReference>
<feature type="coiled-coil region" evidence="1">
    <location>
        <begin position="115"/>
        <end position="157"/>
    </location>
</feature>
<evidence type="ECO:0000259" key="2">
    <source>
        <dbReference type="PROSITE" id="PS50151"/>
    </source>
</evidence>
<dbReference type="PANTHER" id="PTHR38430">
    <property type="entry name" value="PROTEIN-ARGININE KINASE ACTIVATOR PROTEIN"/>
    <property type="match status" value="1"/>
</dbReference>
<dbReference type="GO" id="GO:0046870">
    <property type="term" value="F:cadmium ion binding"/>
    <property type="evidence" value="ECO:0007669"/>
    <property type="project" value="TreeGrafter"/>
</dbReference>
<dbReference type="GO" id="GO:1990169">
    <property type="term" value="P:stress response to copper ion"/>
    <property type="evidence" value="ECO:0007669"/>
    <property type="project" value="TreeGrafter"/>
</dbReference>
<feature type="domain" description="UVR" evidence="2">
    <location>
        <begin position="115"/>
        <end position="150"/>
    </location>
</feature>
<dbReference type="GO" id="GO:1990170">
    <property type="term" value="P:stress response to cadmium ion"/>
    <property type="evidence" value="ECO:0007669"/>
    <property type="project" value="TreeGrafter"/>
</dbReference>
<dbReference type="GO" id="GO:0050897">
    <property type="term" value="F:cobalt ion binding"/>
    <property type="evidence" value="ECO:0007669"/>
    <property type="project" value="TreeGrafter"/>
</dbReference>
<dbReference type="InterPro" id="IPR025542">
    <property type="entry name" value="YacH"/>
</dbReference>
<evidence type="ECO:0000313" key="3">
    <source>
        <dbReference type="EMBL" id="HHF52901.1"/>
    </source>
</evidence>
<evidence type="ECO:0000256" key="1">
    <source>
        <dbReference type="SAM" id="Coils"/>
    </source>
</evidence>
<dbReference type="GO" id="GO:0005507">
    <property type="term" value="F:copper ion binding"/>
    <property type="evidence" value="ECO:0007669"/>
    <property type="project" value="TreeGrafter"/>
</dbReference>
<dbReference type="GO" id="GO:0008270">
    <property type="term" value="F:zinc ion binding"/>
    <property type="evidence" value="ECO:0007669"/>
    <property type="project" value="TreeGrafter"/>
</dbReference>
<keyword evidence="1" id="KW-0175">Coiled coil</keyword>
<dbReference type="PIRSF" id="PIRSF015034">
    <property type="entry name" value="YacH"/>
    <property type="match status" value="1"/>
</dbReference>
<dbReference type="Gene3D" id="4.10.860.10">
    <property type="entry name" value="UVR domain"/>
    <property type="match status" value="1"/>
</dbReference>
<comment type="caution">
    <text evidence="3">The sequence shown here is derived from an EMBL/GenBank/DDBJ whole genome shotgun (WGS) entry which is preliminary data.</text>
</comment>
<name>A0A7V5LT31_UNCW3</name>
<dbReference type="PROSITE" id="PS50151">
    <property type="entry name" value="UVR"/>
    <property type="match status" value="1"/>
</dbReference>
<dbReference type="PANTHER" id="PTHR38430:SF1">
    <property type="entry name" value="PROTEIN-ARGININE KINASE ACTIVATOR PROTEIN"/>
    <property type="match status" value="1"/>
</dbReference>
<dbReference type="InterPro" id="IPR036876">
    <property type="entry name" value="UVR_dom_sf"/>
</dbReference>
<organism evidence="3">
    <name type="scientific">candidate division WOR-3 bacterium</name>
    <dbReference type="NCBI Taxonomy" id="2052148"/>
    <lineage>
        <taxon>Bacteria</taxon>
        <taxon>Bacteria division WOR-3</taxon>
    </lineage>
</organism>
<sequence length="157" mass="18327">MPICPVCKIREADTTLVEFVEGRIKKRLLCSICAEKEADGVRSIIITSTEVRRKGKKCPVCGTSLYEFRRSFLLGCPTCYDIFRDELTEILKKVVGRESFQGVRPQKDSEIIPLLQERENLMKRLNEAVKREEFEEAAKLRDEIKKIEEQLQWFQKN</sequence>
<dbReference type="Pfam" id="PF02151">
    <property type="entry name" value="UVR"/>
    <property type="match status" value="1"/>
</dbReference>
<reference evidence="3" key="1">
    <citation type="journal article" date="2020" name="mSystems">
        <title>Genome- and Community-Level Interaction Insights into Carbon Utilization and Element Cycling Functions of Hydrothermarchaeota in Hydrothermal Sediment.</title>
        <authorList>
            <person name="Zhou Z."/>
            <person name="Liu Y."/>
            <person name="Xu W."/>
            <person name="Pan J."/>
            <person name="Luo Z.H."/>
            <person name="Li M."/>
        </authorList>
    </citation>
    <scope>NUCLEOTIDE SEQUENCE [LARGE SCALE GENOMIC DNA]</scope>
    <source>
        <strain evidence="3">HyVt-96</strain>
    </source>
</reference>
<dbReference type="AlphaFoldDB" id="A0A7V5LT31"/>
<dbReference type="InterPro" id="IPR001943">
    <property type="entry name" value="UVR_dom"/>
</dbReference>
<gene>
    <name evidence="3" type="ORF">ENL43_00875</name>
</gene>